<dbReference type="EMBL" id="CAJRGZ010000015">
    <property type="protein sequence ID" value="CAG5147345.1"/>
    <property type="molecule type" value="Genomic_DNA"/>
</dbReference>
<dbReference type="InterPro" id="IPR002018">
    <property type="entry name" value="CarbesteraseB"/>
</dbReference>
<name>A0A8J2HYJ3_9PLEO</name>
<dbReference type="OrthoDB" id="6846267at2759"/>
<sequence>MFPPMFSSGLQIVDAEDGEMRPTTLVTDFGSFVGREEDGVRRYLGIKYARVRNWLAAPEVVDEYGGGIVNATGFGPRASAIDGCAFEQSTLIQCTIGTGPGASMSSTECLNLNITVPFLASVADTVFPVMVFIHGGGFIMGANSWPQYDPARLVRMSADLGSPLIVVNVNYRLGGPGNLTSEELRNAGYPGNNSLRDQRCALQWVRKHIGGFGGNADNITVFGESAGAVSVLHQLNFEEPLFRRAISMSGTPLMLKPLSLSAAETSYNTIMQALGLEHASMQERIQHLLSMSPEKLVEKIPMNIPLVPYIDGDMISEAPTFAQLSSGTLQSLKSSWCEELLIGSCAHDGNVFFFMGLSLPGIASAIHASFSRDLSSSVAHTVLSAYGITSSMRDEEAMVSIIDLATDIAYHLPAQYYARAFKGKVSSYLFTEPNPWDGMFKGKSTHMLDAAFLFQNFDENLSDEAKITARELGADFVAFAYGRAGSGWERGETKVYGPETDGQHRLEILRREGKIDLDALSAAWDLFLSGK</sequence>
<dbReference type="PANTHER" id="PTHR11559">
    <property type="entry name" value="CARBOXYLESTERASE"/>
    <property type="match status" value="1"/>
</dbReference>
<evidence type="ECO:0000256" key="2">
    <source>
        <dbReference type="ARBA" id="ARBA00022801"/>
    </source>
</evidence>
<dbReference type="EC" id="3.1.1.-" evidence="3"/>
<evidence type="ECO:0000256" key="1">
    <source>
        <dbReference type="ARBA" id="ARBA00005964"/>
    </source>
</evidence>
<evidence type="ECO:0000256" key="3">
    <source>
        <dbReference type="RuleBase" id="RU361235"/>
    </source>
</evidence>
<accession>A0A8J2HYJ3</accession>
<organism evidence="5 6">
    <name type="scientific">Alternaria atra</name>
    <dbReference type="NCBI Taxonomy" id="119953"/>
    <lineage>
        <taxon>Eukaryota</taxon>
        <taxon>Fungi</taxon>
        <taxon>Dikarya</taxon>
        <taxon>Ascomycota</taxon>
        <taxon>Pezizomycotina</taxon>
        <taxon>Dothideomycetes</taxon>
        <taxon>Pleosporomycetidae</taxon>
        <taxon>Pleosporales</taxon>
        <taxon>Pleosporineae</taxon>
        <taxon>Pleosporaceae</taxon>
        <taxon>Alternaria</taxon>
        <taxon>Alternaria sect. Ulocladioides</taxon>
    </lineage>
</organism>
<dbReference type="InterPro" id="IPR019826">
    <property type="entry name" value="Carboxylesterase_B_AS"/>
</dbReference>
<dbReference type="SUPFAM" id="SSF53474">
    <property type="entry name" value="alpha/beta-Hydrolases"/>
    <property type="match status" value="1"/>
</dbReference>
<dbReference type="InterPro" id="IPR029058">
    <property type="entry name" value="AB_hydrolase_fold"/>
</dbReference>
<gene>
    <name evidence="5" type="ORF">ALTATR162_LOCUS2023</name>
</gene>
<comment type="similarity">
    <text evidence="1 3">Belongs to the type-B carboxylesterase/lipase family.</text>
</comment>
<feature type="domain" description="Carboxylesterase type B" evidence="4">
    <location>
        <begin position="26"/>
        <end position="460"/>
    </location>
</feature>
<dbReference type="RefSeq" id="XP_043165560.1">
    <property type="nucleotide sequence ID" value="XM_043309625.1"/>
</dbReference>
<keyword evidence="2 3" id="KW-0378">Hydrolase</keyword>
<keyword evidence="6" id="KW-1185">Reference proteome</keyword>
<dbReference type="Gene3D" id="3.40.50.1820">
    <property type="entry name" value="alpha/beta hydrolase"/>
    <property type="match status" value="1"/>
</dbReference>
<dbReference type="PROSITE" id="PS00122">
    <property type="entry name" value="CARBOXYLESTERASE_B_1"/>
    <property type="match status" value="1"/>
</dbReference>
<evidence type="ECO:0000313" key="5">
    <source>
        <dbReference type="EMBL" id="CAG5147345.1"/>
    </source>
</evidence>
<dbReference type="GO" id="GO:0016787">
    <property type="term" value="F:hydrolase activity"/>
    <property type="evidence" value="ECO:0007669"/>
    <property type="project" value="UniProtKB-KW"/>
</dbReference>
<dbReference type="InterPro" id="IPR050309">
    <property type="entry name" value="Type-B_Carboxylest/Lipase"/>
</dbReference>
<proteinExistence type="inferred from homology"/>
<dbReference type="Pfam" id="PF00135">
    <property type="entry name" value="COesterase"/>
    <property type="match status" value="1"/>
</dbReference>
<evidence type="ECO:0000313" key="6">
    <source>
        <dbReference type="Proteomes" id="UP000676310"/>
    </source>
</evidence>
<dbReference type="GeneID" id="67013423"/>
<dbReference type="Proteomes" id="UP000676310">
    <property type="component" value="Unassembled WGS sequence"/>
</dbReference>
<reference evidence="5" key="1">
    <citation type="submission" date="2021-05" db="EMBL/GenBank/DDBJ databases">
        <authorList>
            <person name="Stam R."/>
        </authorList>
    </citation>
    <scope>NUCLEOTIDE SEQUENCE</scope>
    <source>
        <strain evidence="5">CS162</strain>
    </source>
</reference>
<evidence type="ECO:0000259" key="4">
    <source>
        <dbReference type="Pfam" id="PF00135"/>
    </source>
</evidence>
<protein>
    <recommendedName>
        <fullName evidence="3">Carboxylic ester hydrolase</fullName>
        <ecNumber evidence="3">3.1.1.-</ecNumber>
    </recommendedName>
</protein>
<comment type="caution">
    <text evidence="5">The sequence shown here is derived from an EMBL/GenBank/DDBJ whole genome shotgun (WGS) entry which is preliminary data.</text>
</comment>
<dbReference type="AlphaFoldDB" id="A0A8J2HYJ3"/>